<dbReference type="SUPFAM" id="SSF52922">
    <property type="entry name" value="TK C-terminal domain-like"/>
    <property type="match status" value="1"/>
</dbReference>
<dbReference type="SUPFAM" id="SSF52518">
    <property type="entry name" value="Thiamin diphosphate-binding fold (THDP-binding)"/>
    <property type="match status" value="1"/>
</dbReference>
<keyword evidence="6" id="KW-0450">Lipoyl</keyword>
<dbReference type="InterPro" id="IPR000089">
    <property type="entry name" value="Biotin_lipoyl"/>
</dbReference>
<keyword evidence="7 11" id="KW-0560">Oxidoreductase</keyword>
<evidence type="ECO:0000256" key="6">
    <source>
        <dbReference type="ARBA" id="ARBA00022823"/>
    </source>
</evidence>
<evidence type="ECO:0000256" key="3">
    <source>
        <dbReference type="ARBA" id="ARBA00011870"/>
    </source>
</evidence>
<dbReference type="InterPro" id="IPR011053">
    <property type="entry name" value="Single_hybrid_motif"/>
</dbReference>
<keyword evidence="9 11" id="KW-0670">Pyruvate</keyword>
<evidence type="ECO:0000256" key="12">
    <source>
        <dbReference type="SAM" id="MobiDB-lite"/>
    </source>
</evidence>
<evidence type="ECO:0000313" key="15">
    <source>
        <dbReference type="Proteomes" id="UP000033203"/>
    </source>
</evidence>
<dbReference type="CDD" id="cd06849">
    <property type="entry name" value="lipoyl_domain"/>
    <property type="match status" value="1"/>
</dbReference>
<dbReference type="PANTHER" id="PTHR11624">
    <property type="entry name" value="DEHYDROGENASE RELATED"/>
    <property type="match status" value="1"/>
</dbReference>
<dbReference type="Gene3D" id="3.40.50.970">
    <property type="match status" value="1"/>
</dbReference>
<dbReference type="InterPro" id="IPR033248">
    <property type="entry name" value="Transketolase_C"/>
</dbReference>
<dbReference type="FunFam" id="3.40.50.970:FF:000001">
    <property type="entry name" value="Pyruvate dehydrogenase E1 beta subunit"/>
    <property type="match status" value="1"/>
</dbReference>
<evidence type="ECO:0000256" key="9">
    <source>
        <dbReference type="ARBA" id="ARBA00023317"/>
    </source>
</evidence>
<comment type="catalytic activity">
    <reaction evidence="11">
        <text>N(6)-[(R)-lipoyl]-L-lysyl-[protein] + pyruvate + H(+) = N(6)-[(R)-S(8)-acetyldihydrolipoyl]-L-lysyl-[protein] + CO2</text>
        <dbReference type="Rhea" id="RHEA:19189"/>
        <dbReference type="Rhea" id="RHEA-COMP:10474"/>
        <dbReference type="Rhea" id="RHEA-COMP:10478"/>
        <dbReference type="ChEBI" id="CHEBI:15361"/>
        <dbReference type="ChEBI" id="CHEBI:15378"/>
        <dbReference type="ChEBI" id="CHEBI:16526"/>
        <dbReference type="ChEBI" id="CHEBI:83099"/>
        <dbReference type="ChEBI" id="CHEBI:83111"/>
        <dbReference type="EC" id="1.2.4.1"/>
    </reaction>
</comment>
<dbReference type="PANTHER" id="PTHR11624:SF96">
    <property type="entry name" value="PYRUVATE DEHYDROGENASE E1 COMPONENT SUBUNIT BETA, MITOCHONDRIAL"/>
    <property type="match status" value="1"/>
</dbReference>
<feature type="compositionally biased region" description="Basic and acidic residues" evidence="12">
    <location>
        <begin position="93"/>
        <end position="117"/>
    </location>
</feature>
<dbReference type="NCBIfam" id="NF006667">
    <property type="entry name" value="PRK09212.1"/>
    <property type="match status" value="1"/>
</dbReference>
<dbReference type="InterPro" id="IPR027110">
    <property type="entry name" value="PDHB_mito-type"/>
</dbReference>
<evidence type="ECO:0000313" key="14">
    <source>
        <dbReference type="EMBL" id="KIU30003.1"/>
    </source>
</evidence>
<dbReference type="EMBL" id="JXTP01000009">
    <property type="protein sequence ID" value="KIU30003.1"/>
    <property type="molecule type" value="Genomic_DNA"/>
</dbReference>
<evidence type="ECO:0000259" key="13">
    <source>
        <dbReference type="PROSITE" id="PS50968"/>
    </source>
</evidence>
<keyword evidence="8 11" id="KW-0786">Thiamine pyrophosphate</keyword>
<reference evidence="14 15" key="1">
    <citation type="submission" date="2015-01" db="EMBL/GenBank/DDBJ databases">
        <title>Genome of Sphingomonas taxi strain 30a.</title>
        <authorList>
            <person name="Eevers N."/>
            <person name="Van Hamme J."/>
            <person name="Bottos E."/>
            <person name="Weyens N."/>
            <person name="Vangronsveld J."/>
        </authorList>
    </citation>
    <scope>NUCLEOTIDE SEQUENCE [LARGE SCALE GENOMIC DNA]</scope>
    <source>
        <strain evidence="14 15">30a</strain>
    </source>
</reference>
<accession>A0A0D1K8U2</accession>
<dbReference type="CDD" id="cd07036">
    <property type="entry name" value="TPP_PYR_E1-PDHc-beta_like"/>
    <property type="match status" value="1"/>
</dbReference>
<dbReference type="PROSITE" id="PS50968">
    <property type="entry name" value="BIOTINYL_LIPOYL"/>
    <property type="match status" value="1"/>
</dbReference>
<feature type="region of interest" description="Disordered" evidence="12">
    <location>
        <begin position="83"/>
        <end position="117"/>
    </location>
</feature>
<comment type="function">
    <text evidence="10">The pyruvate dehydrogenase complex catalyzes the overall conversion of pyruvate to acetyl-CoA and CO(2). It contains multiple copies of three enzymatic components: pyruvate dehydrogenase (E1), dihydrolipoamide acetyltransferase (E2) and lipoamide dehydrogenase (E3).</text>
</comment>
<dbReference type="GO" id="GO:0004739">
    <property type="term" value="F:pyruvate dehydrogenase (acetyl-transferring) activity"/>
    <property type="evidence" value="ECO:0007669"/>
    <property type="project" value="UniProtKB-UniRule"/>
</dbReference>
<evidence type="ECO:0000256" key="1">
    <source>
        <dbReference type="ARBA" id="ARBA00001938"/>
    </source>
</evidence>
<dbReference type="GO" id="GO:0006086">
    <property type="term" value="P:pyruvate decarboxylation to acetyl-CoA"/>
    <property type="evidence" value="ECO:0007669"/>
    <property type="project" value="InterPro"/>
</dbReference>
<evidence type="ECO:0000256" key="2">
    <source>
        <dbReference type="ARBA" id="ARBA00001964"/>
    </source>
</evidence>
<organism evidence="14 15">
    <name type="scientific">Sphingomonas melonis</name>
    <dbReference type="NCBI Taxonomy" id="152682"/>
    <lineage>
        <taxon>Bacteria</taxon>
        <taxon>Pseudomonadati</taxon>
        <taxon>Pseudomonadota</taxon>
        <taxon>Alphaproteobacteria</taxon>
        <taxon>Sphingomonadales</taxon>
        <taxon>Sphingomonadaceae</taxon>
        <taxon>Sphingomonas</taxon>
    </lineage>
</organism>
<dbReference type="PROSITE" id="PS00189">
    <property type="entry name" value="LIPOYL"/>
    <property type="match status" value="1"/>
</dbReference>
<dbReference type="Gene3D" id="2.40.50.100">
    <property type="match status" value="1"/>
</dbReference>
<dbReference type="Gene3D" id="3.40.50.920">
    <property type="match status" value="1"/>
</dbReference>
<dbReference type="Pfam" id="PF02780">
    <property type="entry name" value="Transketolase_C"/>
    <property type="match status" value="1"/>
</dbReference>
<dbReference type="SUPFAM" id="SSF51230">
    <property type="entry name" value="Single hybrid motif"/>
    <property type="match status" value="1"/>
</dbReference>
<dbReference type="InterPro" id="IPR009014">
    <property type="entry name" value="Transketo_C/PFOR_II"/>
</dbReference>
<evidence type="ECO:0000256" key="11">
    <source>
        <dbReference type="RuleBase" id="RU364074"/>
    </source>
</evidence>
<dbReference type="InterPro" id="IPR005475">
    <property type="entry name" value="Transketolase-like_Pyr-bd"/>
</dbReference>
<dbReference type="SMART" id="SM00861">
    <property type="entry name" value="Transket_pyr"/>
    <property type="match status" value="1"/>
</dbReference>
<dbReference type="FunFam" id="2.40.50.100:FF:000010">
    <property type="entry name" value="Acetyltransferase component of pyruvate dehydrogenase complex"/>
    <property type="match status" value="1"/>
</dbReference>
<dbReference type="AlphaFoldDB" id="A0A0D1K8U2"/>
<protein>
    <recommendedName>
        <fullName evidence="5 11">Pyruvate dehydrogenase E1 component subunit beta</fullName>
        <ecNumber evidence="4 11">1.2.4.1</ecNumber>
    </recommendedName>
</protein>
<dbReference type="InterPro" id="IPR029061">
    <property type="entry name" value="THDP-binding"/>
</dbReference>
<evidence type="ECO:0000256" key="5">
    <source>
        <dbReference type="ARBA" id="ARBA00016138"/>
    </source>
</evidence>
<dbReference type="Proteomes" id="UP000033203">
    <property type="component" value="Unassembled WGS sequence"/>
</dbReference>
<dbReference type="InterPro" id="IPR003016">
    <property type="entry name" value="2-oxoA_DH_lipoyl-BS"/>
</dbReference>
<dbReference type="Pfam" id="PF00364">
    <property type="entry name" value="Biotin_lipoyl"/>
    <property type="match status" value="1"/>
</dbReference>
<evidence type="ECO:0000256" key="4">
    <source>
        <dbReference type="ARBA" id="ARBA00012281"/>
    </source>
</evidence>
<name>A0A0D1K8U2_9SPHN</name>
<evidence type="ECO:0000256" key="8">
    <source>
        <dbReference type="ARBA" id="ARBA00023052"/>
    </source>
</evidence>
<sequence>MAIEIKMPALSPTMEEGTLAKWLVKEGDTVKSGDIMAEIETDKATMEFEAVDEGTIGKIVVAEGTDNVKVGEVIAVLLEDGESADSVATTKSDSPKADEKPADKVEDSAHPAQEKVETGTRQMFEAAENEGKQDPAIPEGTEMVKTTVREALRDAMAEEMRRDERVFVMGEEVAQYQGAYKVTQGLLDEFGDKRVIDTPITEYGFAGVGTGAAMGGLRPIIEFMTFNFAMQAIDHIINSAAKTNYMSGGQMRCPIVFRGPNGAASRVGAQHSQNYGPWYASVPGLIVIAPYDAADAKGLLKAAIRSEDPVVFLENELMYGRSFDVPKLDDHVLPIGKARIMREGKHVTLVSYSIGVGLALEAAETLAKDGVEAEVIDLRTLRPLDTKTVLKSLAKTNRLVVVEEGWPTCSIASEIAAVVMEQGFDDLDAPVLRVTNEDVPLPYAANLEKKALIDAAKIVATVKKIV</sequence>
<dbReference type="FunFam" id="3.40.50.920:FF:000001">
    <property type="entry name" value="Pyruvate dehydrogenase E1 beta subunit"/>
    <property type="match status" value="1"/>
</dbReference>
<evidence type="ECO:0000256" key="7">
    <source>
        <dbReference type="ARBA" id="ARBA00023002"/>
    </source>
</evidence>
<comment type="caution">
    <text evidence="14">The sequence shown here is derived from an EMBL/GenBank/DDBJ whole genome shotgun (WGS) entry which is preliminary data.</text>
</comment>
<evidence type="ECO:0000256" key="10">
    <source>
        <dbReference type="ARBA" id="ARBA00025211"/>
    </source>
</evidence>
<comment type="cofactor">
    <cofactor evidence="1">
        <name>(R)-lipoate</name>
        <dbReference type="ChEBI" id="CHEBI:83088"/>
    </cofactor>
</comment>
<comment type="subunit">
    <text evidence="3">Heterodimer of an alpha and a beta chain.</text>
</comment>
<comment type="function">
    <text evidence="11">The pyruvate dehydrogenase complex catalyzes the overall conversion of pyruvate to acetyl-CoA and CO2.</text>
</comment>
<comment type="cofactor">
    <cofactor evidence="2 11">
        <name>thiamine diphosphate</name>
        <dbReference type="ChEBI" id="CHEBI:58937"/>
    </cofactor>
</comment>
<dbReference type="PATRIC" id="fig|1549858.7.peg.976"/>
<proteinExistence type="predicted"/>
<dbReference type="EC" id="1.2.4.1" evidence="4 11"/>
<gene>
    <name evidence="14" type="ORF">SR41_01945</name>
</gene>
<dbReference type="Pfam" id="PF02779">
    <property type="entry name" value="Transket_pyr"/>
    <property type="match status" value="1"/>
</dbReference>
<feature type="domain" description="Lipoyl-binding" evidence="13">
    <location>
        <begin position="2"/>
        <end position="78"/>
    </location>
</feature>
<dbReference type="NCBIfam" id="NF008854">
    <property type="entry name" value="PRK11892.1"/>
    <property type="match status" value="1"/>
</dbReference>